<evidence type="ECO:0000256" key="1">
    <source>
        <dbReference type="ARBA" id="ARBA00022729"/>
    </source>
</evidence>
<dbReference type="Pfam" id="PF13343">
    <property type="entry name" value="SBP_bac_6"/>
    <property type="match status" value="1"/>
</dbReference>
<dbReference type="AlphaFoldDB" id="A0A951P8W1"/>
<organism evidence="2 3">
    <name type="scientific">Pegethrix bostrychoides GSE-TBD4-15B</name>
    <dbReference type="NCBI Taxonomy" id="2839662"/>
    <lineage>
        <taxon>Bacteria</taxon>
        <taxon>Bacillati</taxon>
        <taxon>Cyanobacteriota</taxon>
        <taxon>Cyanophyceae</taxon>
        <taxon>Oculatellales</taxon>
        <taxon>Oculatellaceae</taxon>
        <taxon>Pegethrix</taxon>
    </lineage>
</organism>
<keyword evidence="1" id="KW-0732">Signal</keyword>
<dbReference type="GO" id="GO:0030975">
    <property type="term" value="F:thiamine binding"/>
    <property type="evidence" value="ECO:0007669"/>
    <property type="project" value="TreeGrafter"/>
</dbReference>
<comment type="caution">
    <text evidence="2">The sequence shown here is derived from an EMBL/GenBank/DDBJ whole genome shotgun (WGS) entry which is preliminary data.</text>
</comment>
<sequence length="367" mass="39291">MSTYIQIVGRGQYLSRRAVLGAGLFAGTSLLLKACAGSSTSQSSPVGKQLVITTFAGSWEQFYRSELIPAFTANDQGTVSVIPMVSLEQVAKLKASPQSPPFDVVLLDEGPFDAAPKDLFQPVSSSLLSNYEQVLPALKSKQGWGPTTGVQAVGIAYNPKTVSSPPTSWNDLLDPHYRGRVSMQGMKTTQGTSVMVQFARMNGGGEANIESAFTLLREQLKPNLAGIAANSGALATLFQQGEIDLAPHDLNNVISLKEKGLDIDWVVPQEGGIALRPAQQIVANAANPELAAAFLNAALSQEVQTAMAAAPYYFLPANQTVKLSGILAEKLGSTTEEALTKLILLDWSLINPNRTKWIERFDKEVQA</sequence>
<gene>
    <name evidence="2" type="ORF">KME07_06930</name>
</gene>
<dbReference type="PANTHER" id="PTHR30006">
    <property type="entry name" value="THIAMINE-BINDING PERIPLASMIC PROTEIN-RELATED"/>
    <property type="match status" value="1"/>
</dbReference>
<reference evidence="2" key="2">
    <citation type="journal article" date="2022" name="Microbiol. Resour. Announc.">
        <title>Metagenome Sequencing to Explore Phylogenomics of Terrestrial Cyanobacteria.</title>
        <authorList>
            <person name="Ward R.D."/>
            <person name="Stajich J.E."/>
            <person name="Johansen J.R."/>
            <person name="Huntemann M."/>
            <person name="Clum A."/>
            <person name="Foster B."/>
            <person name="Foster B."/>
            <person name="Roux S."/>
            <person name="Palaniappan K."/>
            <person name="Varghese N."/>
            <person name="Mukherjee S."/>
            <person name="Reddy T.B.K."/>
            <person name="Daum C."/>
            <person name="Copeland A."/>
            <person name="Chen I.A."/>
            <person name="Ivanova N.N."/>
            <person name="Kyrpides N.C."/>
            <person name="Shapiro N."/>
            <person name="Eloe-Fadrosh E.A."/>
            <person name="Pietrasiak N."/>
        </authorList>
    </citation>
    <scope>NUCLEOTIDE SEQUENCE</scope>
    <source>
        <strain evidence="2">GSE-TBD4-15B</strain>
    </source>
</reference>
<dbReference type="PANTHER" id="PTHR30006:SF2">
    <property type="entry name" value="ABC TRANSPORTER SUBSTRATE-BINDING PROTEIN"/>
    <property type="match status" value="1"/>
</dbReference>
<name>A0A951P8W1_9CYAN</name>
<reference evidence="2" key="1">
    <citation type="submission" date="2021-05" db="EMBL/GenBank/DDBJ databases">
        <authorList>
            <person name="Pietrasiak N."/>
            <person name="Ward R."/>
            <person name="Stajich J.E."/>
            <person name="Kurbessoian T."/>
        </authorList>
    </citation>
    <scope>NUCLEOTIDE SEQUENCE</scope>
    <source>
        <strain evidence="2">GSE-TBD4-15B</strain>
    </source>
</reference>
<dbReference type="EMBL" id="JAHHHV010000032">
    <property type="protein sequence ID" value="MBW4465161.1"/>
    <property type="molecule type" value="Genomic_DNA"/>
</dbReference>
<dbReference type="GO" id="GO:0030288">
    <property type="term" value="C:outer membrane-bounded periplasmic space"/>
    <property type="evidence" value="ECO:0007669"/>
    <property type="project" value="TreeGrafter"/>
</dbReference>
<protein>
    <submittedName>
        <fullName evidence="2">Extracellular solute-binding protein</fullName>
    </submittedName>
</protein>
<dbReference type="Proteomes" id="UP000707356">
    <property type="component" value="Unassembled WGS sequence"/>
</dbReference>
<proteinExistence type="predicted"/>
<dbReference type="Gene3D" id="3.40.190.10">
    <property type="entry name" value="Periplasmic binding protein-like II"/>
    <property type="match status" value="2"/>
</dbReference>
<evidence type="ECO:0000313" key="3">
    <source>
        <dbReference type="Proteomes" id="UP000707356"/>
    </source>
</evidence>
<dbReference type="GO" id="GO:0015888">
    <property type="term" value="P:thiamine transport"/>
    <property type="evidence" value="ECO:0007669"/>
    <property type="project" value="TreeGrafter"/>
</dbReference>
<dbReference type="SUPFAM" id="SSF53850">
    <property type="entry name" value="Periplasmic binding protein-like II"/>
    <property type="match status" value="1"/>
</dbReference>
<evidence type="ECO:0000313" key="2">
    <source>
        <dbReference type="EMBL" id="MBW4465161.1"/>
    </source>
</evidence>
<dbReference type="GO" id="GO:0030976">
    <property type="term" value="F:thiamine pyrophosphate binding"/>
    <property type="evidence" value="ECO:0007669"/>
    <property type="project" value="TreeGrafter"/>
</dbReference>
<accession>A0A951P8W1</accession>